<comment type="caution">
    <text evidence="1">The sequence shown here is derived from an EMBL/GenBank/DDBJ whole genome shotgun (WGS) entry which is preliminary data.</text>
</comment>
<dbReference type="Gene3D" id="3.90.180.10">
    <property type="entry name" value="Medium-chain alcohol dehydrogenases, catalytic domain"/>
    <property type="match status" value="1"/>
</dbReference>
<protein>
    <submittedName>
        <fullName evidence="1">GroES-like protein</fullName>
    </submittedName>
</protein>
<sequence>MSKSLTFSWDWLGSSAYHRTNVENYHRNFGTLSSLIDEEKLVPNLTKRLKMNLARLKQDHQLLESGTTVGKLALGLNEPGESAPFT</sequence>
<dbReference type="GeneID" id="81593611"/>
<gene>
    <name evidence="1" type="ORF">N7537_012315</name>
</gene>
<reference evidence="1" key="1">
    <citation type="journal article" date="2023" name="IMA Fungus">
        <title>Comparative genomic study of the Penicillium genus elucidates a diverse pangenome and 15 lateral gene transfer events.</title>
        <authorList>
            <person name="Petersen C."/>
            <person name="Sorensen T."/>
            <person name="Nielsen M.R."/>
            <person name="Sondergaard T.E."/>
            <person name="Sorensen J.L."/>
            <person name="Fitzpatrick D.A."/>
            <person name="Frisvad J.C."/>
            <person name="Nielsen K.L."/>
        </authorList>
    </citation>
    <scope>NUCLEOTIDE SEQUENCE</scope>
    <source>
        <strain evidence="1">IBT 12815</strain>
    </source>
</reference>
<dbReference type="Pfam" id="PF13602">
    <property type="entry name" value="ADH_zinc_N_2"/>
    <property type="match status" value="1"/>
</dbReference>
<dbReference type="Proteomes" id="UP001213799">
    <property type="component" value="Unassembled WGS sequence"/>
</dbReference>
<dbReference type="Gene3D" id="3.40.50.720">
    <property type="entry name" value="NAD(P)-binding Rossmann-like Domain"/>
    <property type="match status" value="1"/>
</dbReference>
<accession>A0AAD6GUD7</accession>
<dbReference type="RefSeq" id="XP_056748656.1">
    <property type="nucleotide sequence ID" value="XM_056903369.1"/>
</dbReference>
<reference evidence="1" key="2">
    <citation type="submission" date="2023-01" db="EMBL/GenBank/DDBJ databases">
        <authorList>
            <person name="Petersen C."/>
        </authorList>
    </citation>
    <scope>NUCLEOTIDE SEQUENCE</scope>
    <source>
        <strain evidence="1">IBT 12815</strain>
    </source>
</reference>
<name>A0AAD6GUD7_9EURO</name>
<dbReference type="EMBL" id="JAQJAE010000006">
    <property type="protein sequence ID" value="KAJ5589637.1"/>
    <property type="molecule type" value="Genomic_DNA"/>
</dbReference>
<proteinExistence type="predicted"/>
<keyword evidence="2" id="KW-1185">Reference proteome</keyword>
<organism evidence="1 2">
    <name type="scientific">Penicillium hordei</name>
    <dbReference type="NCBI Taxonomy" id="40994"/>
    <lineage>
        <taxon>Eukaryota</taxon>
        <taxon>Fungi</taxon>
        <taxon>Dikarya</taxon>
        <taxon>Ascomycota</taxon>
        <taxon>Pezizomycotina</taxon>
        <taxon>Eurotiomycetes</taxon>
        <taxon>Eurotiomycetidae</taxon>
        <taxon>Eurotiales</taxon>
        <taxon>Aspergillaceae</taxon>
        <taxon>Penicillium</taxon>
    </lineage>
</organism>
<evidence type="ECO:0000313" key="2">
    <source>
        <dbReference type="Proteomes" id="UP001213799"/>
    </source>
</evidence>
<dbReference type="AlphaFoldDB" id="A0AAD6GUD7"/>
<evidence type="ECO:0000313" key="1">
    <source>
        <dbReference type="EMBL" id="KAJ5589637.1"/>
    </source>
</evidence>